<accession>A0ABT1ID11</accession>
<keyword evidence="1" id="KW-0812">Transmembrane</keyword>
<dbReference type="RefSeq" id="WP_253887487.1">
    <property type="nucleotide sequence ID" value="NZ_BAAAVB010000009.1"/>
</dbReference>
<name>A0ABT1ID11_9PSEU</name>
<evidence type="ECO:0000313" key="3">
    <source>
        <dbReference type="Proteomes" id="UP001205185"/>
    </source>
</evidence>
<evidence type="ECO:0000256" key="1">
    <source>
        <dbReference type="SAM" id="Phobius"/>
    </source>
</evidence>
<feature type="transmembrane region" description="Helical" evidence="1">
    <location>
        <begin position="6"/>
        <end position="28"/>
    </location>
</feature>
<evidence type="ECO:0000313" key="2">
    <source>
        <dbReference type="EMBL" id="MCP2270525.1"/>
    </source>
</evidence>
<gene>
    <name evidence="2" type="ORF">LV75_003026</name>
</gene>
<proteinExistence type="predicted"/>
<protein>
    <submittedName>
        <fullName evidence="2">Uncharacterized protein</fullName>
    </submittedName>
</protein>
<organism evidence="2 3">
    <name type="scientific">Actinokineospora diospyrosa</name>
    <dbReference type="NCBI Taxonomy" id="103728"/>
    <lineage>
        <taxon>Bacteria</taxon>
        <taxon>Bacillati</taxon>
        <taxon>Actinomycetota</taxon>
        <taxon>Actinomycetes</taxon>
        <taxon>Pseudonocardiales</taxon>
        <taxon>Pseudonocardiaceae</taxon>
        <taxon>Actinokineospora</taxon>
    </lineage>
</organism>
<sequence>MVVAILIWVGIVLGISLLLAMAFGPAIVELDAWRESRRRQAAGEPVAHR</sequence>
<keyword evidence="3" id="KW-1185">Reference proteome</keyword>
<comment type="caution">
    <text evidence="2">The sequence shown here is derived from an EMBL/GenBank/DDBJ whole genome shotgun (WGS) entry which is preliminary data.</text>
</comment>
<keyword evidence="1" id="KW-0472">Membrane</keyword>
<dbReference type="EMBL" id="JAMTCO010000007">
    <property type="protein sequence ID" value="MCP2270525.1"/>
    <property type="molecule type" value="Genomic_DNA"/>
</dbReference>
<keyword evidence="1" id="KW-1133">Transmembrane helix</keyword>
<reference evidence="2 3" key="1">
    <citation type="submission" date="2022-06" db="EMBL/GenBank/DDBJ databases">
        <title>Genomic Encyclopedia of Archaeal and Bacterial Type Strains, Phase II (KMG-II): from individual species to whole genera.</title>
        <authorList>
            <person name="Goeker M."/>
        </authorList>
    </citation>
    <scope>NUCLEOTIDE SEQUENCE [LARGE SCALE GENOMIC DNA]</scope>
    <source>
        <strain evidence="2 3">DSM 44255</strain>
    </source>
</reference>
<dbReference type="Proteomes" id="UP001205185">
    <property type="component" value="Unassembled WGS sequence"/>
</dbReference>